<evidence type="ECO:0000256" key="1">
    <source>
        <dbReference type="SAM" id="SignalP"/>
    </source>
</evidence>
<dbReference type="EMBL" id="PREZ01000001">
    <property type="protein sequence ID" value="PPA72289.1"/>
    <property type="molecule type" value="Genomic_DNA"/>
</dbReference>
<reference evidence="2 3" key="1">
    <citation type="submission" date="2018-02" db="EMBL/GenBank/DDBJ databases">
        <title>Jeotgalibacillus proteolyticum sp. nov. a protease producing bacterium isolated from ocean sediments of Laizhou Bay.</title>
        <authorList>
            <person name="Li Y."/>
        </authorList>
    </citation>
    <scope>NUCLEOTIDE SEQUENCE [LARGE SCALE GENOMIC DNA]</scope>
    <source>
        <strain evidence="2 3">22-7</strain>
    </source>
</reference>
<dbReference type="Proteomes" id="UP000239047">
    <property type="component" value="Unassembled WGS sequence"/>
</dbReference>
<proteinExistence type="predicted"/>
<dbReference type="RefSeq" id="WP_104056439.1">
    <property type="nucleotide sequence ID" value="NZ_PREZ01000001.1"/>
</dbReference>
<gene>
    <name evidence="2" type="ORF">C4B60_02625</name>
</gene>
<sequence>MLRKRWVCIIFLILSTSTVSWISHEDSSKKHFNAGLPVSFQSFSDGDNEPPLHKGYLFYDLNTQWLFIISALVCRKIRTPDWYYHHLFSFLYPVYFQSLFVDFSLRAVLLKSHPERGLKYVLA</sequence>
<evidence type="ECO:0000313" key="3">
    <source>
        <dbReference type="Proteomes" id="UP000239047"/>
    </source>
</evidence>
<feature type="chain" id="PRO_5039201479" evidence="1">
    <location>
        <begin position="23"/>
        <end position="123"/>
    </location>
</feature>
<accession>A0A2S5GH29</accession>
<keyword evidence="1" id="KW-0732">Signal</keyword>
<feature type="signal peptide" evidence="1">
    <location>
        <begin position="1"/>
        <end position="22"/>
    </location>
</feature>
<organism evidence="2 3">
    <name type="scientific">Jeotgalibacillus proteolyticus</name>
    <dbReference type="NCBI Taxonomy" id="2082395"/>
    <lineage>
        <taxon>Bacteria</taxon>
        <taxon>Bacillati</taxon>
        <taxon>Bacillota</taxon>
        <taxon>Bacilli</taxon>
        <taxon>Bacillales</taxon>
        <taxon>Caryophanaceae</taxon>
        <taxon>Jeotgalibacillus</taxon>
    </lineage>
</organism>
<comment type="caution">
    <text evidence="2">The sequence shown here is derived from an EMBL/GenBank/DDBJ whole genome shotgun (WGS) entry which is preliminary data.</text>
</comment>
<name>A0A2S5GH29_9BACL</name>
<evidence type="ECO:0000313" key="2">
    <source>
        <dbReference type="EMBL" id="PPA72289.1"/>
    </source>
</evidence>
<keyword evidence="3" id="KW-1185">Reference proteome</keyword>
<protein>
    <submittedName>
        <fullName evidence="2">Uncharacterized protein</fullName>
    </submittedName>
</protein>
<dbReference type="AlphaFoldDB" id="A0A2S5GH29"/>